<evidence type="ECO:0000259" key="3">
    <source>
        <dbReference type="Pfam" id="PF05175"/>
    </source>
</evidence>
<dbReference type="Proteomes" id="UP000589132">
    <property type="component" value="Unassembled WGS sequence"/>
</dbReference>
<dbReference type="AlphaFoldDB" id="A0A7J4CZY5"/>
<dbReference type="GO" id="GO:0032259">
    <property type="term" value="P:methylation"/>
    <property type="evidence" value="ECO:0007669"/>
    <property type="project" value="UniProtKB-KW"/>
</dbReference>
<feature type="domain" description="Methyltransferase small" evidence="3">
    <location>
        <begin position="23"/>
        <end position="106"/>
    </location>
</feature>
<dbReference type="InterPro" id="IPR007848">
    <property type="entry name" value="Small_mtfrase_dom"/>
</dbReference>
<dbReference type="EMBL" id="DTTC01000215">
    <property type="protein sequence ID" value="HIA98184.1"/>
    <property type="molecule type" value="Genomic_DNA"/>
</dbReference>
<dbReference type="Gene3D" id="3.40.50.150">
    <property type="entry name" value="Vaccinia Virus protein VP39"/>
    <property type="match status" value="1"/>
</dbReference>
<dbReference type="Pfam" id="PF05175">
    <property type="entry name" value="MTS"/>
    <property type="match status" value="1"/>
</dbReference>
<sequence>PKLEQYATPVDTTLEIIKKANSRGHLSGKVADLGCGTGRLAIGAAILGADVTGFEIDAKALDIAIQYSRENNLDIKWVNGAIENIDEEFDTVLMNPPFGAQRPGADRIFLEKAVEIAANIWTIHMAGTRNFVEKFVGNRSAKIESRYEFDFTIPRSMPFHTRNIANQKAILYHIASLR</sequence>
<evidence type="ECO:0000313" key="4">
    <source>
        <dbReference type="EMBL" id="HIA98184.1"/>
    </source>
</evidence>
<comment type="caution">
    <text evidence="4">The sequence shown here is derived from an EMBL/GenBank/DDBJ whole genome shotgun (WGS) entry which is preliminary data.</text>
</comment>
<evidence type="ECO:0000256" key="1">
    <source>
        <dbReference type="ARBA" id="ARBA00009741"/>
    </source>
</evidence>
<evidence type="ECO:0000313" key="5">
    <source>
        <dbReference type="Proteomes" id="UP000589132"/>
    </source>
</evidence>
<reference evidence="5" key="1">
    <citation type="journal article" date="2019" name="bioRxiv">
        <title>Genome diversification in globally distributed novel marine Proteobacteria is linked to environmental adaptation.</title>
        <authorList>
            <person name="Zhou Z."/>
            <person name="Tran P.Q."/>
            <person name="Kieft K."/>
            <person name="Anantharaman K."/>
        </authorList>
    </citation>
    <scope>NUCLEOTIDE SEQUENCE [LARGE SCALE GENOMIC DNA]</scope>
</reference>
<gene>
    <name evidence="4" type="ORF">EYO15_03275</name>
</gene>
<dbReference type="SUPFAM" id="SSF53335">
    <property type="entry name" value="S-adenosyl-L-methionine-dependent methyltransferases"/>
    <property type="match status" value="1"/>
</dbReference>
<dbReference type="InterPro" id="IPR029063">
    <property type="entry name" value="SAM-dependent_MTases_sf"/>
</dbReference>
<feature type="non-terminal residue" evidence="4">
    <location>
        <position position="1"/>
    </location>
</feature>
<dbReference type="InterPro" id="IPR002052">
    <property type="entry name" value="DNA_methylase_N6_adenine_CS"/>
</dbReference>
<dbReference type="PROSITE" id="PS00092">
    <property type="entry name" value="N6_MTASE"/>
    <property type="match status" value="1"/>
</dbReference>
<dbReference type="GO" id="GO:0008757">
    <property type="term" value="F:S-adenosylmethionine-dependent methyltransferase activity"/>
    <property type="evidence" value="ECO:0007669"/>
    <property type="project" value="UniProtKB-ARBA"/>
</dbReference>
<dbReference type="GO" id="GO:0003676">
    <property type="term" value="F:nucleic acid binding"/>
    <property type="evidence" value="ECO:0007669"/>
    <property type="project" value="InterPro"/>
</dbReference>
<dbReference type="CDD" id="cd02440">
    <property type="entry name" value="AdoMet_MTases"/>
    <property type="match status" value="1"/>
</dbReference>
<dbReference type="PANTHER" id="PTHR23290">
    <property type="entry name" value="RRNA N6-ADENOSINE-METHYLTRANSFERASE METTL5"/>
    <property type="match status" value="1"/>
</dbReference>
<evidence type="ECO:0000256" key="2">
    <source>
        <dbReference type="ARBA" id="ARBA00041374"/>
    </source>
</evidence>
<dbReference type="InterPro" id="IPR051720">
    <property type="entry name" value="rRNA_MeTrfase/Polyamine_Synth"/>
</dbReference>
<keyword evidence="4" id="KW-0808">Transferase</keyword>
<dbReference type="PANTHER" id="PTHR23290:SF0">
    <property type="entry name" value="RRNA N6-ADENOSINE-METHYLTRANSFERASE METTL5"/>
    <property type="match status" value="1"/>
</dbReference>
<name>A0A7J4CZY5_9ARCH</name>
<organism evidence="4 5">
    <name type="scientific">Marine Group III euryarchaeote</name>
    <dbReference type="NCBI Taxonomy" id="2173149"/>
    <lineage>
        <taxon>Archaea</taxon>
        <taxon>Methanobacteriati</taxon>
        <taxon>Thermoplasmatota</taxon>
        <taxon>Thermoplasmata</taxon>
        <taxon>Candidatus Thermoprofundales</taxon>
    </lineage>
</organism>
<proteinExistence type="inferred from homology"/>
<protein>
    <recommendedName>
        <fullName evidence="2">Methyltransferase-like protein 5</fullName>
    </recommendedName>
</protein>
<keyword evidence="4" id="KW-0489">Methyltransferase</keyword>
<comment type="similarity">
    <text evidence="1">Belongs to the methyltransferase superfamily. PrmA family.</text>
</comment>
<accession>A0A7J4CZY5</accession>